<dbReference type="GO" id="GO:0016020">
    <property type="term" value="C:membrane"/>
    <property type="evidence" value="ECO:0007669"/>
    <property type="project" value="UniProtKB-SubCell"/>
</dbReference>
<feature type="transmembrane region" description="Helical" evidence="12">
    <location>
        <begin position="7"/>
        <end position="25"/>
    </location>
</feature>
<accession>A0A2U9NQW7</accession>
<evidence type="ECO:0000256" key="12">
    <source>
        <dbReference type="SAM" id="Phobius"/>
    </source>
</evidence>
<comment type="similarity">
    <text evidence="2">Belongs to the SecG family.</text>
</comment>
<organism evidence="13">
    <name type="scientific">Pseudictyota dubia</name>
    <dbReference type="NCBI Taxonomy" id="2749911"/>
    <lineage>
        <taxon>Eukaryota</taxon>
        <taxon>Sar</taxon>
        <taxon>Stramenopiles</taxon>
        <taxon>Ochrophyta</taxon>
        <taxon>Bacillariophyta</taxon>
        <taxon>Mediophyceae</taxon>
        <taxon>Biddulphiophycidae</taxon>
        <taxon>Eupodiscales</taxon>
        <taxon>Odontellaceae</taxon>
        <taxon>Pseudictyota</taxon>
    </lineage>
</organism>
<dbReference type="GO" id="GO:0015450">
    <property type="term" value="F:protein-transporting ATPase activity"/>
    <property type="evidence" value="ECO:0007669"/>
    <property type="project" value="InterPro"/>
</dbReference>
<evidence type="ECO:0000256" key="9">
    <source>
        <dbReference type="ARBA" id="ARBA00023010"/>
    </source>
</evidence>
<keyword evidence="9" id="KW-0811">Translocation</keyword>
<evidence type="ECO:0000256" key="8">
    <source>
        <dbReference type="ARBA" id="ARBA00022989"/>
    </source>
</evidence>
<evidence type="ECO:0000313" key="13">
    <source>
        <dbReference type="EMBL" id="AWT39523.1"/>
    </source>
</evidence>
<evidence type="ECO:0000256" key="11">
    <source>
        <dbReference type="ARBA" id="ARBA00025638"/>
    </source>
</evidence>
<keyword evidence="5" id="KW-0813">Transport</keyword>
<feature type="transmembrane region" description="Helical" evidence="12">
    <location>
        <begin position="50"/>
        <end position="67"/>
    </location>
</feature>
<comment type="subcellular location">
    <subcellularLocation>
        <location evidence="1">Membrane</location>
        <topology evidence="1">Multi-pass membrane protein</topology>
    </subcellularLocation>
</comment>
<sequence length="76" mass="8718">MFPLFLKIIWLLLSFFLIFIIYLRVPKNQGLTSFATKSDLLGSPNSTEKFLNNFTLISIIGYYLIAVKLNQMNVGI</sequence>
<reference evidence="13" key="1">
    <citation type="journal article" date="2018" name="Adv. Bot. Res.">
        <title>Evolution of the Plastid Genomes in Diatoms.</title>
        <authorList>
            <person name="Yu M."/>
            <person name="Ashworth M.P."/>
            <person name="Hajrah N.H."/>
            <person name="Khiyami M.A."/>
            <person name="Sabir M.J."/>
            <person name="Alhebshi A.M."/>
            <person name="Al-Malki A.L."/>
            <person name="Sabir J.S.M."/>
            <person name="Theriot E.C."/>
            <person name="Jansen R.K."/>
        </authorList>
    </citation>
    <scope>NUCLEOTIDE SEQUENCE</scope>
</reference>
<keyword evidence="8 12" id="KW-1133">Transmembrane helix</keyword>
<comment type="function">
    <text evidence="11">Involved in protein export. Participates in an early event of protein translocation across the chloroplast thylakoid membrane.</text>
</comment>
<evidence type="ECO:0000256" key="3">
    <source>
        <dbReference type="ARBA" id="ARBA00013657"/>
    </source>
</evidence>
<dbReference type="InterPro" id="IPR004692">
    <property type="entry name" value="SecG"/>
</dbReference>
<evidence type="ECO:0000256" key="10">
    <source>
        <dbReference type="ARBA" id="ARBA00023136"/>
    </source>
</evidence>
<keyword evidence="6 12" id="KW-0812">Transmembrane</keyword>
<dbReference type="AlphaFoldDB" id="A0A2U9NQW7"/>
<geneLocation type="chloroplast" evidence="13"/>
<keyword evidence="13" id="KW-0934">Plastid</keyword>
<dbReference type="Pfam" id="PF03840">
    <property type="entry name" value="SecG"/>
    <property type="match status" value="1"/>
</dbReference>
<protein>
    <recommendedName>
        <fullName evidence="4">Probable protein-export membrane protein SecG</fullName>
    </recommendedName>
    <alternativeName>
        <fullName evidence="3">Probable protein-export membrane protein secG</fullName>
    </alternativeName>
</protein>
<dbReference type="GO" id="GO:0009306">
    <property type="term" value="P:protein secretion"/>
    <property type="evidence" value="ECO:0007669"/>
    <property type="project" value="InterPro"/>
</dbReference>
<evidence type="ECO:0000256" key="7">
    <source>
        <dbReference type="ARBA" id="ARBA00022927"/>
    </source>
</evidence>
<evidence type="ECO:0000256" key="4">
    <source>
        <dbReference type="ARBA" id="ARBA00015435"/>
    </source>
</evidence>
<proteinExistence type="inferred from homology"/>
<dbReference type="EMBL" id="MG755801">
    <property type="protein sequence ID" value="AWT39523.1"/>
    <property type="molecule type" value="Genomic_DNA"/>
</dbReference>
<keyword evidence="10 12" id="KW-0472">Membrane</keyword>
<evidence type="ECO:0000256" key="2">
    <source>
        <dbReference type="ARBA" id="ARBA00008445"/>
    </source>
</evidence>
<evidence type="ECO:0000256" key="6">
    <source>
        <dbReference type="ARBA" id="ARBA00022692"/>
    </source>
</evidence>
<keyword evidence="7" id="KW-0653">Protein transport</keyword>
<evidence type="ECO:0000256" key="5">
    <source>
        <dbReference type="ARBA" id="ARBA00022448"/>
    </source>
</evidence>
<gene>
    <name evidence="13" type="primary">ycf47</name>
</gene>
<dbReference type="GeneID" id="36959246"/>
<name>A0A2U9NQW7_9STRA</name>
<dbReference type="RefSeq" id="YP_009496810.1">
    <property type="nucleotide sequence ID" value="NC_038002.1"/>
</dbReference>
<evidence type="ECO:0000256" key="1">
    <source>
        <dbReference type="ARBA" id="ARBA00004141"/>
    </source>
</evidence>
<dbReference type="NCBIfam" id="TIGR00810">
    <property type="entry name" value="secG"/>
    <property type="match status" value="1"/>
</dbReference>
<keyword evidence="13" id="KW-0150">Chloroplast</keyword>